<accession>A0A7I7YMN1</accession>
<dbReference type="InterPro" id="IPR007969">
    <property type="entry name" value="DUF732"/>
</dbReference>
<dbReference type="Pfam" id="PF05305">
    <property type="entry name" value="DUF732"/>
    <property type="match status" value="1"/>
</dbReference>
<name>A0A7I7YMN1_9MYCO</name>
<dbReference type="Proteomes" id="UP000467105">
    <property type="component" value="Chromosome"/>
</dbReference>
<dbReference type="EMBL" id="AP022614">
    <property type="protein sequence ID" value="BBZ43116.1"/>
    <property type="molecule type" value="Genomic_DNA"/>
</dbReference>
<evidence type="ECO:0000313" key="2">
    <source>
        <dbReference type="Proteomes" id="UP000467105"/>
    </source>
</evidence>
<evidence type="ECO:0000313" key="1">
    <source>
        <dbReference type="EMBL" id="BBZ43116.1"/>
    </source>
</evidence>
<organism evidence="1 2">
    <name type="scientific">Mycobacterium parmense</name>
    <dbReference type="NCBI Taxonomy" id="185642"/>
    <lineage>
        <taxon>Bacteria</taxon>
        <taxon>Bacillati</taxon>
        <taxon>Actinomycetota</taxon>
        <taxon>Actinomycetes</taxon>
        <taxon>Mycobacteriales</taxon>
        <taxon>Mycobacteriaceae</taxon>
        <taxon>Mycobacterium</taxon>
        <taxon>Mycobacterium simiae complex</taxon>
    </lineage>
</organism>
<proteinExistence type="predicted"/>
<gene>
    <name evidence="1" type="ORF">MPRM_03970</name>
</gene>
<dbReference type="RefSeq" id="WP_161494204.1">
    <property type="nucleotide sequence ID" value="NZ_AP022614.1"/>
</dbReference>
<sequence length="102" mass="10424">MKVLLSLAAVLAGATTLAAPAHADPGDAQFLQTIRNGMGLEVTDGRALIDSAHELCSELKQGTPYKTVVSSVFQGNPGLGPDGAAYFVSASAQAYCPELMTG</sequence>
<keyword evidence="2" id="KW-1185">Reference proteome</keyword>
<protein>
    <submittedName>
        <fullName evidence="1">Uncharacterized protein</fullName>
    </submittedName>
</protein>
<dbReference type="AlphaFoldDB" id="A0A7I7YMN1"/>
<reference evidence="1 2" key="1">
    <citation type="journal article" date="2019" name="Emerg. Microbes Infect.">
        <title>Comprehensive subspecies identification of 175 nontuberculous mycobacteria species based on 7547 genomic profiles.</title>
        <authorList>
            <person name="Matsumoto Y."/>
            <person name="Kinjo T."/>
            <person name="Motooka D."/>
            <person name="Nabeya D."/>
            <person name="Jung N."/>
            <person name="Uechi K."/>
            <person name="Horii T."/>
            <person name="Iida T."/>
            <person name="Fujita J."/>
            <person name="Nakamura S."/>
        </authorList>
    </citation>
    <scope>NUCLEOTIDE SEQUENCE [LARGE SCALE GENOMIC DNA]</scope>
    <source>
        <strain evidence="1 2">JCM 14742</strain>
    </source>
</reference>
<dbReference type="OrthoDB" id="4485728at2"/>